<proteinExistence type="predicted"/>
<dbReference type="InterPro" id="IPR008854">
    <property type="entry name" value="TPMT"/>
</dbReference>
<evidence type="ECO:0000256" key="4">
    <source>
        <dbReference type="ARBA" id="ARBA00022691"/>
    </source>
</evidence>
<keyword evidence="4" id="KW-0949">S-adenosyl-L-methionine</keyword>
<evidence type="ECO:0000256" key="2">
    <source>
        <dbReference type="ARBA" id="ARBA00022603"/>
    </source>
</evidence>
<organism evidence="5 6">
    <name type="scientific">Vasconcelosia minhoensis LEGE 07310</name>
    <dbReference type="NCBI Taxonomy" id="915328"/>
    <lineage>
        <taxon>Bacteria</taxon>
        <taxon>Bacillati</taxon>
        <taxon>Cyanobacteriota</taxon>
        <taxon>Cyanophyceae</taxon>
        <taxon>Nodosilineales</taxon>
        <taxon>Cymatolegaceae</taxon>
        <taxon>Vasconcelosia</taxon>
        <taxon>Vasconcelosia minhoensis</taxon>
    </lineage>
</organism>
<gene>
    <name evidence="5" type="ORF">IQ241_13685</name>
</gene>
<dbReference type="EMBL" id="JADEXG010000030">
    <property type="protein sequence ID" value="MBE9078331.1"/>
    <property type="molecule type" value="Genomic_DNA"/>
</dbReference>
<dbReference type="AlphaFoldDB" id="A0A8J7AQ66"/>
<evidence type="ECO:0000256" key="1">
    <source>
        <dbReference type="ARBA" id="ARBA00022553"/>
    </source>
</evidence>
<evidence type="ECO:0000313" key="5">
    <source>
        <dbReference type="EMBL" id="MBE9078331.1"/>
    </source>
</evidence>
<dbReference type="SUPFAM" id="SSF53335">
    <property type="entry name" value="S-adenosyl-L-methionine-dependent methyltransferases"/>
    <property type="match status" value="1"/>
</dbReference>
<reference evidence="5" key="1">
    <citation type="submission" date="2020-10" db="EMBL/GenBank/DDBJ databases">
        <authorList>
            <person name="Castelo-Branco R."/>
            <person name="Eusebio N."/>
            <person name="Adriana R."/>
            <person name="Vieira A."/>
            <person name="Brugerolle De Fraissinette N."/>
            <person name="Rezende De Castro R."/>
            <person name="Schneider M.P."/>
            <person name="Vasconcelos V."/>
            <person name="Leao P.N."/>
        </authorList>
    </citation>
    <scope>NUCLEOTIDE SEQUENCE</scope>
    <source>
        <strain evidence="5">LEGE 07310</strain>
    </source>
</reference>
<dbReference type="PANTHER" id="PTHR32183">
    <property type="match status" value="1"/>
</dbReference>
<dbReference type="Proteomes" id="UP000636505">
    <property type="component" value="Unassembled WGS sequence"/>
</dbReference>
<protein>
    <submittedName>
        <fullName evidence="5">Class I SAM-dependent methyltransferase</fullName>
    </submittedName>
</protein>
<dbReference type="GO" id="GO:0008757">
    <property type="term" value="F:S-adenosylmethionine-dependent methyltransferase activity"/>
    <property type="evidence" value="ECO:0007669"/>
    <property type="project" value="InterPro"/>
</dbReference>
<accession>A0A8J7AQ66</accession>
<dbReference type="CDD" id="cd02440">
    <property type="entry name" value="AdoMet_MTases"/>
    <property type="match status" value="1"/>
</dbReference>
<keyword evidence="6" id="KW-1185">Reference proteome</keyword>
<dbReference type="GO" id="GO:0032259">
    <property type="term" value="P:methylation"/>
    <property type="evidence" value="ECO:0007669"/>
    <property type="project" value="UniProtKB-KW"/>
</dbReference>
<dbReference type="InterPro" id="IPR029063">
    <property type="entry name" value="SAM-dependent_MTases_sf"/>
</dbReference>
<dbReference type="RefSeq" id="WP_193908049.1">
    <property type="nucleotide sequence ID" value="NZ_JADEXG010000030.1"/>
</dbReference>
<keyword evidence="3" id="KW-0808">Transferase</keyword>
<dbReference type="PANTHER" id="PTHR32183:SF11">
    <property type="entry name" value="THIOL METHYLTRANSFERASE 2-RELATED"/>
    <property type="match status" value="1"/>
</dbReference>
<comment type="caution">
    <text evidence="5">The sequence shown here is derived from an EMBL/GenBank/DDBJ whole genome shotgun (WGS) entry which is preliminary data.</text>
</comment>
<keyword evidence="2 5" id="KW-0489">Methyltransferase</keyword>
<keyword evidence="1" id="KW-0597">Phosphoprotein</keyword>
<sequence>MSAQDSDWFEPLYADALAQGDPGQIPWALMEVTPYLQDWLEQAAPESTGRSAVVVACGLGDDAEALANYGFEVTAFDISATAIAWCQQRFPNSSVHYQVADLFQLPPDWRYRFDLVYDFRTIQALPVDIRPEVIEQIAALAAPGGTALIATYIRQSETPPDSAPWPLTLAELAHFEALGLEVVRQDRFVNRDSRFRDRVRVEYRVPQAVGTASR</sequence>
<name>A0A8J7AQ66_9CYAN</name>
<evidence type="ECO:0000256" key="3">
    <source>
        <dbReference type="ARBA" id="ARBA00022679"/>
    </source>
</evidence>
<dbReference type="Pfam" id="PF05724">
    <property type="entry name" value="TPMT"/>
    <property type="match status" value="1"/>
</dbReference>
<evidence type="ECO:0000313" key="6">
    <source>
        <dbReference type="Proteomes" id="UP000636505"/>
    </source>
</evidence>
<dbReference type="Gene3D" id="3.40.50.150">
    <property type="entry name" value="Vaccinia Virus protein VP39"/>
    <property type="match status" value="1"/>
</dbReference>